<organism evidence="10 11">
    <name type="scientific">Orbilia ellipsospora</name>
    <dbReference type="NCBI Taxonomy" id="2528407"/>
    <lineage>
        <taxon>Eukaryota</taxon>
        <taxon>Fungi</taxon>
        <taxon>Dikarya</taxon>
        <taxon>Ascomycota</taxon>
        <taxon>Pezizomycotina</taxon>
        <taxon>Orbiliomycetes</taxon>
        <taxon>Orbiliales</taxon>
        <taxon>Orbiliaceae</taxon>
        <taxon>Orbilia</taxon>
    </lineage>
</organism>
<dbReference type="Pfam" id="PF22591">
    <property type="entry name" value="eIF3a_PCI_TPR-like"/>
    <property type="match status" value="1"/>
</dbReference>
<comment type="function">
    <text evidence="7">RNA-binding component of the eukaryotic translation initiation factor 3 (eIF-3) complex, which is involved in protein synthesis of a specialized repertoire of mRNAs and, together with other initiation factors, stimulates binding of mRNA and methionyl-tRNAi to the 40S ribosome. The eIF-3 complex specifically targets and initiates translation of a subset of mRNAs involved in cell proliferation.</text>
</comment>
<evidence type="ECO:0000313" key="11">
    <source>
        <dbReference type="Proteomes" id="UP001365542"/>
    </source>
</evidence>
<dbReference type="EMBL" id="JAVHJO010000001">
    <property type="protein sequence ID" value="KAK6544240.1"/>
    <property type="molecule type" value="Genomic_DNA"/>
</dbReference>
<dbReference type="InterPro" id="IPR000717">
    <property type="entry name" value="PCI_dom"/>
</dbReference>
<dbReference type="GO" id="GO:0002188">
    <property type="term" value="P:translation reinitiation"/>
    <property type="evidence" value="ECO:0007669"/>
    <property type="project" value="TreeGrafter"/>
</dbReference>
<keyword evidence="11" id="KW-1185">Reference proteome</keyword>
<dbReference type="GO" id="GO:0001732">
    <property type="term" value="P:formation of cytoplasmic translation initiation complex"/>
    <property type="evidence" value="ECO:0007669"/>
    <property type="project" value="UniProtKB-UniRule"/>
</dbReference>
<keyword evidence="4 7" id="KW-0694">RNA-binding</keyword>
<evidence type="ECO:0000256" key="6">
    <source>
        <dbReference type="ARBA" id="ARBA00023054"/>
    </source>
</evidence>
<protein>
    <recommendedName>
        <fullName evidence="7">Eukaryotic translation initiation factor 3 subunit A</fullName>
        <shortName evidence="7">eIF3a</shortName>
    </recommendedName>
    <alternativeName>
        <fullName evidence="7">Eukaryotic translation initiation factor 3 110 kDa subunit homolog</fullName>
        <shortName evidence="7">eIF3 p110</shortName>
    </alternativeName>
    <alternativeName>
        <fullName evidence="7">Translation initiation factor eIF3, p110 subunit homolog</fullName>
    </alternativeName>
</protein>
<dbReference type="Gene3D" id="1.25.40.860">
    <property type="match status" value="2"/>
</dbReference>
<comment type="caution">
    <text evidence="10">The sequence shown here is derived from an EMBL/GenBank/DDBJ whole genome shotgun (WGS) entry which is preliminary data.</text>
</comment>
<dbReference type="PROSITE" id="PS50250">
    <property type="entry name" value="PCI"/>
    <property type="match status" value="1"/>
</dbReference>
<sequence length="1250" mass="143212">MPPVPHAKPENVLKRAQELIAVNQSPAALQILHEHITSKRSRNTPIASLEPVILLFIDLCVDLRKGKTAKDGLYQYKNIAQNTTVQTIEMVLRIFIEKSEAKVTAAQKEAEQTTVENVDDLEATETPESILMATVSGEQTKDRTDRKYVTPWLKFLWETYRTILDILRNNARLETMYQQTASQAFQFCLKYTRKTEFRRLCELLRNHLQNASKYSAQMHAINLNDPDTLQRHLDTRFQQLNAAVELELWQEAFRSIEDIHNLLTLSKRPAKPIMMANYYEKLTRIFRTSENHLFHAAAWNRYYNLLRSSAAAVQAGSVTKKEYPVTNDAEFSRVSSFVILSALSIPVISTARSRGGLTDVEEANKRTRSSRLTNLLGLTNAPTRTGLFKDILAKGLLKRARPEIRDLYTILEVDFHPLSICKKIAPILTQIGNDEDMKKYVPPLQQVILTRLFQQLSQVYDTVQLDFVYKLVTFPAPFEIEANTIEKFIMNGCKKGDLAIRVDHASGALTFESDVFSSAKSLPIGATNATEKDMGVQRLQSTPQEIVRTQLSRLAKSLYLTCCYVDPSFVEQKNREKAEALARAEVGAKKEHEDTLKRREVIEQRKEAAENAAANLQKEESRLRALRDRHREEAEQLRLDEEKKKRDLERQEKERERILVVEFWKQVTSMGLTEAEFRTQVKEIGLEIPENVSTLDSNFIRKVKIAMMEKEKKETNEKLRVTSKRIDHLERAYRKEELALLPQDYEAQRKRDLDAHNEKVEQFLLEHKQKHEENVLLKKRLSRLVPIYESFRDDVRSRRHEEFENRRKKAEQQLQVEMDKRRKQVREARERKRREEEEAERRRIEEEERLAKEEEERIAKEEEEARKKEEARKEQEERRKEREEAAAMQRERERIAEERAEERKRQRREAEIAARERPAPPKEEPAKTDSEFRPTRVPIVAGGGGWRERLAAKQAAEAAAAGGEAPSADANGEKAAAPAQPQVAAPAPAPAPESGKYRPGAFRQTAVTDVAMTPEEIAARETRAPREGREQREEREPREKREPREGRGEGEAAAAAGQGRAGNWGRGPRTEGQEGGERKYQVRPPREGGEGGEGKWQPRQRREGGEGQEGERRERREGEPSEQKWQPRRREGGEGQEGERRERREGEPSEGKWQPRQRREGGEGQEGERRERREGEGGDNKYRPGAYRGRGGGNMGERSGSGRGEPRTGSGRGDGRTGSGRGGGEMGGRSDSRRGSEKPPGERATGSSWR</sequence>
<dbReference type="SMART" id="SM00088">
    <property type="entry name" value="PINT"/>
    <property type="match status" value="1"/>
</dbReference>
<feature type="compositionally biased region" description="Basic and acidic residues" evidence="8">
    <location>
        <begin position="1017"/>
        <end position="1050"/>
    </location>
</feature>
<feature type="compositionally biased region" description="Gly residues" evidence="8">
    <location>
        <begin position="1188"/>
        <end position="1203"/>
    </location>
</feature>
<keyword evidence="2 7" id="KW-0963">Cytoplasm</keyword>
<dbReference type="HAMAP" id="MF_03000">
    <property type="entry name" value="eIF3a"/>
    <property type="match status" value="1"/>
</dbReference>
<feature type="compositionally biased region" description="Basic and acidic residues" evidence="8">
    <location>
        <begin position="1068"/>
        <end position="1093"/>
    </location>
</feature>
<evidence type="ECO:0000259" key="9">
    <source>
        <dbReference type="PROSITE" id="PS50250"/>
    </source>
</evidence>
<keyword evidence="6 7" id="KW-0175">Coiled coil</keyword>
<feature type="compositionally biased region" description="Basic and acidic residues" evidence="8">
    <location>
        <begin position="1228"/>
        <end position="1241"/>
    </location>
</feature>
<gene>
    <name evidence="7 10" type="primary">TIF32</name>
    <name evidence="10" type="ORF">TWF694_000943</name>
</gene>
<evidence type="ECO:0000256" key="5">
    <source>
        <dbReference type="ARBA" id="ARBA00022917"/>
    </source>
</evidence>
<keyword evidence="3 7" id="KW-0396">Initiation factor</keyword>
<feature type="compositionally biased region" description="Gly residues" evidence="8">
    <location>
        <begin position="1210"/>
        <end position="1227"/>
    </location>
</feature>
<dbReference type="GO" id="GO:0016282">
    <property type="term" value="C:eukaryotic 43S preinitiation complex"/>
    <property type="evidence" value="ECO:0007669"/>
    <property type="project" value="UniProtKB-UniRule"/>
</dbReference>
<accession>A0AAV9XQ36</accession>
<dbReference type="FunFam" id="4.10.860.10:FF:000001">
    <property type="entry name" value="Eukaryotic translation initiation factor 3 subunit A"/>
    <property type="match status" value="1"/>
</dbReference>
<keyword evidence="5 7" id="KW-0648">Protein biosynthesis</keyword>
<feature type="coiled-coil region" evidence="7">
    <location>
        <begin position="705"/>
        <end position="732"/>
    </location>
</feature>
<dbReference type="Pfam" id="PF01399">
    <property type="entry name" value="PCI"/>
    <property type="match status" value="1"/>
</dbReference>
<dbReference type="Gene3D" id="4.10.860.10">
    <property type="entry name" value="UVR domain"/>
    <property type="match status" value="1"/>
</dbReference>
<dbReference type="PANTHER" id="PTHR14005">
    <property type="entry name" value="EUKARYOTIC TRANSLATION INITIATION FACTOR 3, THETA SUBUNIT"/>
    <property type="match status" value="1"/>
</dbReference>
<feature type="coiled-coil region" evidence="7">
    <location>
        <begin position="592"/>
        <end position="654"/>
    </location>
</feature>
<evidence type="ECO:0000256" key="8">
    <source>
        <dbReference type="SAM" id="MobiDB-lite"/>
    </source>
</evidence>
<comment type="subcellular location">
    <subcellularLocation>
        <location evidence="1 7">Cytoplasm</location>
    </subcellularLocation>
</comment>
<feature type="domain" description="PCI" evidence="9">
    <location>
        <begin position="331"/>
        <end position="516"/>
    </location>
</feature>
<dbReference type="PANTHER" id="PTHR14005:SF0">
    <property type="entry name" value="EUKARYOTIC TRANSLATION INITIATION FACTOR 3 SUBUNIT A"/>
    <property type="match status" value="1"/>
</dbReference>
<dbReference type="GO" id="GO:0033290">
    <property type="term" value="C:eukaryotic 48S preinitiation complex"/>
    <property type="evidence" value="ECO:0007669"/>
    <property type="project" value="UniProtKB-UniRule"/>
</dbReference>
<feature type="compositionally biased region" description="Low complexity" evidence="8">
    <location>
        <begin position="952"/>
        <end position="986"/>
    </location>
</feature>
<dbReference type="GO" id="GO:0043614">
    <property type="term" value="C:multi-eIF complex"/>
    <property type="evidence" value="ECO:0007669"/>
    <property type="project" value="TreeGrafter"/>
</dbReference>
<evidence type="ECO:0000256" key="3">
    <source>
        <dbReference type="ARBA" id="ARBA00022540"/>
    </source>
</evidence>
<dbReference type="GO" id="GO:0071540">
    <property type="term" value="C:eukaryotic translation initiation factor 3 complex, eIF3e"/>
    <property type="evidence" value="ECO:0007669"/>
    <property type="project" value="TreeGrafter"/>
</dbReference>
<evidence type="ECO:0000256" key="7">
    <source>
        <dbReference type="HAMAP-Rule" id="MF_03000"/>
    </source>
</evidence>
<comment type="subunit">
    <text evidence="7">Component of the eukaryotic translation initiation factor 3 (eIF-3) complex.</text>
</comment>
<feature type="compositionally biased region" description="Basic and acidic residues" evidence="8">
    <location>
        <begin position="1157"/>
        <end position="1182"/>
    </location>
</feature>
<dbReference type="Proteomes" id="UP001365542">
    <property type="component" value="Unassembled WGS sequence"/>
</dbReference>
<evidence type="ECO:0000313" key="10">
    <source>
        <dbReference type="EMBL" id="KAK6544240.1"/>
    </source>
</evidence>
<evidence type="ECO:0000256" key="2">
    <source>
        <dbReference type="ARBA" id="ARBA00022490"/>
    </source>
</evidence>
<evidence type="ECO:0000256" key="1">
    <source>
        <dbReference type="ARBA" id="ARBA00004496"/>
    </source>
</evidence>
<reference evidence="10 11" key="1">
    <citation type="submission" date="2019-10" db="EMBL/GenBank/DDBJ databases">
        <authorList>
            <person name="Palmer J.M."/>
        </authorList>
    </citation>
    <scope>NUCLEOTIDE SEQUENCE [LARGE SCALE GENOMIC DNA]</scope>
    <source>
        <strain evidence="10 11">TWF694</strain>
    </source>
</reference>
<dbReference type="GO" id="GO:0071541">
    <property type="term" value="C:eukaryotic translation initiation factor 3 complex, eIF3m"/>
    <property type="evidence" value="ECO:0007669"/>
    <property type="project" value="TreeGrafter"/>
</dbReference>
<dbReference type="FunFam" id="1.25.40.860:FF:000003">
    <property type="entry name" value="Eukaryotic translation initiation factor 3 subunit A"/>
    <property type="match status" value="1"/>
</dbReference>
<feature type="compositionally biased region" description="Basic and acidic residues" evidence="8">
    <location>
        <begin position="817"/>
        <end position="934"/>
    </location>
</feature>
<proteinExistence type="inferred from homology"/>
<dbReference type="GO" id="GO:0003743">
    <property type="term" value="F:translation initiation factor activity"/>
    <property type="evidence" value="ECO:0007669"/>
    <property type="project" value="UniProtKB-UniRule"/>
</dbReference>
<dbReference type="InterPro" id="IPR027512">
    <property type="entry name" value="EIF3A"/>
</dbReference>
<comment type="similarity">
    <text evidence="7">Belongs to the eIF-3 subunit A family.</text>
</comment>
<dbReference type="GO" id="GO:0003729">
    <property type="term" value="F:mRNA binding"/>
    <property type="evidence" value="ECO:0007669"/>
    <property type="project" value="TreeGrafter"/>
</dbReference>
<name>A0AAV9XQ36_9PEZI</name>
<evidence type="ECO:0000256" key="4">
    <source>
        <dbReference type="ARBA" id="ARBA00022884"/>
    </source>
</evidence>
<feature type="compositionally biased region" description="Basic and acidic residues" evidence="8">
    <location>
        <begin position="1100"/>
        <end position="1122"/>
    </location>
</feature>
<feature type="compositionally biased region" description="Basic and acidic residues" evidence="8">
    <location>
        <begin position="1128"/>
        <end position="1150"/>
    </location>
</feature>
<feature type="region of interest" description="Disordered" evidence="8">
    <location>
        <begin position="799"/>
        <end position="1250"/>
    </location>
</feature>
<dbReference type="InterPro" id="IPR054711">
    <property type="entry name" value="eIF3a_PCI_TPR-like"/>
</dbReference>
<dbReference type="AlphaFoldDB" id="A0AAV9XQ36"/>